<evidence type="ECO:0000256" key="8">
    <source>
        <dbReference type="ARBA" id="ARBA00023204"/>
    </source>
</evidence>
<comment type="catalytic activity">
    <reaction evidence="1 9 11">
        <text>Hydrolyzes single-stranded DNA or mismatched double-stranded DNA and polynucleotides, releasing free uracil.</text>
        <dbReference type="EC" id="3.2.2.27"/>
    </reaction>
</comment>
<evidence type="ECO:0000256" key="7">
    <source>
        <dbReference type="ARBA" id="ARBA00022801"/>
    </source>
</evidence>
<evidence type="ECO:0000313" key="14">
    <source>
        <dbReference type="Proteomes" id="UP000006322"/>
    </source>
</evidence>
<keyword evidence="8 9" id="KW-0234">DNA repair</keyword>
<dbReference type="AlphaFoldDB" id="K6ZUC9"/>
<dbReference type="PROSITE" id="PS00130">
    <property type="entry name" value="U_DNA_GLYCOSYLASE"/>
    <property type="match status" value="1"/>
</dbReference>
<feature type="domain" description="Uracil-DNA glycosylase-like" evidence="12">
    <location>
        <begin position="49"/>
        <end position="210"/>
    </location>
</feature>
<comment type="similarity">
    <text evidence="3 9 11">Belongs to the uracil-DNA glycosylase (UDG) superfamily. UNG family.</text>
</comment>
<dbReference type="GO" id="GO:0004844">
    <property type="term" value="F:uracil DNA N-glycosylase activity"/>
    <property type="evidence" value="ECO:0007669"/>
    <property type="project" value="UniProtKB-UniRule"/>
</dbReference>
<dbReference type="SMART" id="SM00987">
    <property type="entry name" value="UreE_C"/>
    <property type="match status" value="1"/>
</dbReference>
<evidence type="ECO:0000256" key="2">
    <source>
        <dbReference type="ARBA" id="ARBA00002631"/>
    </source>
</evidence>
<evidence type="ECO:0000256" key="1">
    <source>
        <dbReference type="ARBA" id="ARBA00001400"/>
    </source>
</evidence>
<dbReference type="Pfam" id="PF03167">
    <property type="entry name" value="UDG"/>
    <property type="match status" value="1"/>
</dbReference>
<dbReference type="InterPro" id="IPR002043">
    <property type="entry name" value="UDG_fam1"/>
</dbReference>
<dbReference type="InterPro" id="IPR036895">
    <property type="entry name" value="Uracil-DNA_glycosylase-like_sf"/>
</dbReference>
<dbReference type="GO" id="GO:0005737">
    <property type="term" value="C:cytoplasm"/>
    <property type="evidence" value="ECO:0007669"/>
    <property type="project" value="UniProtKB-SubCell"/>
</dbReference>
<dbReference type="PANTHER" id="PTHR11264:SF0">
    <property type="entry name" value="URACIL-DNA GLYCOSYLASE"/>
    <property type="match status" value="1"/>
</dbReference>
<dbReference type="PANTHER" id="PTHR11264">
    <property type="entry name" value="URACIL-DNA GLYCOSYLASE"/>
    <property type="match status" value="1"/>
</dbReference>
<dbReference type="NCBIfam" id="NF003592">
    <property type="entry name" value="PRK05254.1-5"/>
    <property type="match status" value="1"/>
</dbReference>
<keyword evidence="9" id="KW-0963">Cytoplasm</keyword>
<reference evidence="14" key="1">
    <citation type="journal article" date="2014" name="Environ. Microbiol.">
        <title>Comparative genomics of the marine bacterial genus Glaciecola reveals the high degree of genomic diversity and genomic characteristic for cold adaptation.</title>
        <authorList>
            <person name="Qin Q.L."/>
            <person name="Xie B.B."/>
            <person name="Yu Y."/>
            <person name="Shu Y.L."/>
            <person name="Rong J.C."/>
            <person name="Zhang Y.J."/>
            <person name="Zhao D.L."/>
            <person name="Chen X.L."/>
            <person name="Zhang X.Y."/>
            <person name="Chen B."/>
            <person name="Zhou B.C."/>
            <person name="Zhang Y.Z."/>
        </authorList>
    </citation>
    <scope>NUCLEOTIDE SEQUENCE [LARGE SCALE GENOMIC DNA]</scope>
    <source>
        <strain evidence="14">LMG 21857</strain>
    </source>
</reference>
<evidence type="ECO:0000256" key="10">
    <source>
        <dbReference type="PROSITE-ProRule" id="PRU10072"/>
    </source>
</evidence>
<evidence type="ECO:0000256" key="5">
    <source>
        <dbReference type="ARBA" id="ARBA00018429"/>
    </source>
</evidence>
<dbReference type="NCBIfam" id="TIGR00628">
    <property type="entry name" value="ung"/>
    <property type="match status" value="1"/>
</dbReference>
<comment type="function">
    <text evidence="2 9 11">Excises uracil residues from the DNA which can arise as a result of misincorporation of dUMP residues by DNA polymerase or due to deamination of cytosine.</text>
</comment>
<dbReference type="NCBIfam" id="NF003589">
    <property type="entry name" value="PRK05254.1-2"/>
    <property type="match status" value="1"/>
</dbReference>
<comment type="subcellular location">
    <subcellularLocation>
        <location evidence="9">Cytoplasm</location>
    </subcellularLocation>
</comment>
<dbReference type="FunFam" id="3.40.470.10:FF:000001">
    <property type="entry name" value="Uracil-DNA glycosylase"/>
    <property type="match status" value="1"/>
</dbReference>
<dbReference type="NCBIfam" id="NF003588">
    <property type="entry name" value="PRK05254.1-1"/>
    <property type="match status" value="1"/>
</dbReference>
<keyword evidence="6 9" id="KW-0227">DNA damage</keyword>
<proteinExistence type="inferred from homology"/>
<organism evidence="13 14">
    <name type="scientific">Paraglaciecola polaris LMG 21857</name>
    <dbReference type="NCBI Taxonomy" id="1129793"/>
    <lineage>
        <taxon>Bacteria</taxon>
        <taxon>Pseudomonadati</taxon>
        <taxon>Pseudomonadota</taxon>
        <taxon>Gammaproteobacteria</taxon>
        <taxon>Alteromonadales</taxon>
        <taxon>Alteromonadaceae</taxon>
        <taxon>Paraglaciecola</taxon>
    </lineage>
</organism>
<comment type="caution">
    <text evidence="13">The sequence shown here is derived from an EMBL/GenBank/DDBJ whole genome shotgun (WGS) entry which is preliminary data.</text>
</comment>
<dbReference type="Proteomes" id="UP000006322">
    <property type="component" value="Unassembled WGS sequence"/>
</dbReference>
<evidence type="ECO:0000259" key="12">
    <source>
        <dbReference type="SMART" id="SM00986"/>
    </source>
</evidence>
<dbReference type="CDD" id="cd10027">
    <property type="entry name" value="UDG-F1-like"/>
    <property type="match status" value="1"/>
</dbReference>
<dbReference type="InterPro" id="IPR018085">
    <property type="entry name" value="Ura-DNA_Glyclase_AS"/>
</dbReference>
<dbReference type="SUPFAM" id="SSF52141">
    <property type="entry name" value="Uracil-DNA glycosylase-like"/>
    <property type="match status" value="1"/>
</dbReference>
<dbReference type="EMBL" id="BAER01000075">
    <property type="protein sequence ID" value="GAC33887.1"/>
    <property type="molecule type" value="Genomic_DNA"/>
</dbReference>
<evidence type="ECO:0000256" key="3">
    <source>
        <dbReference type="ARBA" id="ARBA00008184"/>
    </source>
</evidence>
<evidence type="ECO:0000256" key="6">
    <source>
        <dbReference type="ARBA" id="ARBA00022763"/>
    </source>
</evidence>
<evidence type="ECO:0000313" key="13">
    <source>
        <dbReference type="EMBL" id="GAC33887.1"/>
    </source>
</evidence>
<evidence type="ECO:0000256" key="4">
    <source>
        <dbReference type="ARBA" id="ARBA00012030"/>
    </source>
</evidence>
<dbReference type="OrthoDB" id="9804372at2"/>
<accession>K6ZUC9</accession>
<protein>
    <recommendedName>
        <fullName evidence="5 9">Uracil-DNA glycosylase</fullName>
        <shortName evidence="9">UDG</shortName>
        <ecNumber evidence="4 9">3.2.2.27</ecNumber>
    </recommendedName>
</protein>
<evidence type="ECO:0000256" key="11">
    <source>
        <dbReference type="RuleBase" id="RU003780"/>
    </source>
</evidence>
<dbReference type="HAMAP" id="MF_00148">
    <property type="entry name" value="UDG"/>
    <property type="match status" value="1"/>
</dbReference>
<dbReference type="EC" id="3.2.2.27" evidence="4 9"/>
<dbReference type="NCBIfam" id="NF003591">
    <property type="entry name" value="PRK05254.1-4"/>
    <property type="match status" value="1"/>
</dbReference>
<dbReference type="SMART" id="SM00986">
    <property type="entry name" value="UDG"/>
    <property type="match status" value="1"/>
</dbReference>
<keyword evidence="7 9" id="KW-0378">Hydrolase</keyword>
<name>K6ZUC9_9ALTE</name>
<dbReference type="RefSeq" id="WP_007105654.1">
    <property type="nucleotide sequence ID" value="NZ_BAER01000075.1"/>
</dbReference>
<dbReference type="GO" id="GO:0097510">
    <property type="term" value="P:base-excision repair, AP site formation via deaminated base removal"/>
    <property type="evidence" value="ECO:0007669"/>
    <property type="project" value="TreeGrafter"/>
</dbReference>
<keyword evidence="14" id="KW-1185">Reference proteome</keyword>
<dbReference type="Gene3D" id="3.40.470.10">
    <property type="entry name" value="Uracil-DNA glycosylase-like domain"/>
    <property type="match status" value="1"/>
</dbReference>
<dbReference type="STRING" id="1129793.GPLA_2994"/>
<dbReference type="InterPro" id="IPR005122">
    <property type="entry name" value="Uracil-DNA_glycosylase-like"/>
</dbReference>
<sequence length="222" mass="25194">MTSRLTWQNLLSAEKHKAYYIEMMRFIRAQRDSGKVIYPLESDVFNAFTCTEFNQIKVVILGQDPYHGPTQAHGLSFSVQDGVKPPPSLKNIYKALAHDFPNFVVPTHGCLQSWAQQGVFLLNTVLTVEQGKAHSHAKIGWQRFTDTVIKTISEYNEGVIFLLWGSHAQQKSVLINEHKHHVLTAVHPSPLSAYRGFFECGHFVKTNNILLARARAPINWQV</sequence>
<gene>
    <name evidence="9 13" type="primary">ung</name>
    <name evidence="13" type="ORF">GPLA_2994</name>
</gene>
<feature type="active site" description="Proton acceptor" evidence="9 10">
    <location>
        <position position="64"/>
    </location>
</feature>
<evidence type="ECO:0000256" key="9">
    <source>
        <dbReference type="HAMAP-Rule" id="MF_00148"/>
    </source>
</evidence>